<evidence type="ECO:0000256" key="1">
    <source>
        <dbReference type="SAM" id="Coils"/>
    </source>
</evidence>
<dbReference type="AlphaFoldDB" id="A0AAD5LSJ5"/>
<evidence type="ECO:0000313" key="5">
    <source>
        <dbReference type="Proteomes" id="UP001209570"/>
    </source>
</evidence>
<comment type="caution">
    <text evidence="4">The sequence shown here is derived from an EMBL/GenBank/DDBJ whole genome shotgun (WGS) entry which is preliminary data.</text>
</comment>
<dbReference type="InterPro" id="IPR001202">
    <property type="entry name" value="WW_dom"/>
</dbReference>
<dbReference type="Gene3D" id="2.20.70.10">
    <property type="match status" value="2"/>
</dbReference>
<dbReference type="PROSITE" id="PS50096">
    <property type="entry name" value="IQ"/>
    <property type="match status" value="8"/>
</dbReference>
<feature type="domain" description="WW" evidence="3">
    <location>
        <begin position="679"/>
        <end position="713"/>
    </location>
</feature>
<proteinExistence type="predicted"/>
<accession>A0AAD5LSJ5</accession>
<feature type="domain" description="WW" evidence="3">
    <location>
        <begin position="952"/>
        <end position="982"/>
    </location>
</feature>
<keyword evidence="5" id="KW-1185">Reference proteome</keyword>
<dbReference type="SMART" id="SM00456">
    <property type="entry name" value="WW"/>
    <property type="match status" value="2"/>
</dbReference>
<dbReference type="Gene3D" id="1.20.5.190">
    <property type="match status" value="3"/>
</dbReference>
<dbReference type="InterPro" id="IPR036020">
    <property type="entry name" value="WW_dom_sf"/>
</dbReference>
<feature type="region of interest" description="Disordered" evidence="2">
    <location>
        <begin position="747"/>
        <end position="776"/>
    </location>
</feature>
<dbReference type="PANTHER" id="PTHR31560">
    <property type="entry name" value="UPF0652 PROTEIN C16A11.03C-RELATED"/>
    <property type="match status" value="1"/>
</dbReference>
<dbReference type="PANTHER" id="PTHR31560:SF0">
    <property type="entry name" value="UPF0652 PROTEIN C22H10.08"/>
    <property type="match status" value="1"/>
</dbReference>
<dbReference type="Proteomes" id="UP001209570">
    <property type="component" value="Unassembled WGS sequence"/>
</dbReference>
<dbReference type="InterPro" id="IPR018553">
    <property type="entry name" value="E2_Ub-conjug_enz"/>
</dbReference>
<feature type="region of interest" description="Disordered" evidence="2">
    <location>
        <begin position="112"/>
        <end position="173"/>
    </location>
</feature>
<dbReference type="Pfam" id="PF22586">
    <property type="entry name" value="ANCHR-like_BBOX"/>
    <property type="match status" value="1"/>
</dbReference>
<feature type="region of interest" description="Disordered" evidence="2">
    <location>
        <begin position="297"/>
        <end position="316"/>
    </location>
</feature>
<dbReference type="SUPFAM" id="SSF51045">
    <property type="entry name" value="WW domain"/>
    <property type="match status" value="2"/>
</dbReference>
<evidence type="ECO:0000256" key="2">
    <source>
        <dbReference type="SAM" id="MobiDB-lite"/>
    </source>
</evidence>
<gene>
    <name evidence="4" type="ORF">P43SY_002191</name>
</gene>
<dbReference type="CDD" id="cd00201">
    <property type="entry name" value="WW"/>
    <property type="match status" value="2"/>
</dbReference>
<feature type="coiled-coil region" evidence="1">
    <location>
        <begin position="50"/>
        <end position="77"/>
    </location>
</feature>
<dbReference type="Pfam" id="PF00397">
    <property type="entry name" value="WW"/>
    <property type="match status" value="1"/>
</dbReference>
<dbReference type="SMART" id="SM00015">
    <property type="entry name" value="IQ"/>
    <property type="match status" value="8"/>
</dbReference>
<sequence>MLLFGGALSGDKTRSAKDTDAHVSADKAPRAASPEESPPTPHTEALHRLTNHELRLLEELERTRSRLEAEWRVKLAELQQDQPDIVQTLFQHGMPSVEQLTQVFLVPDAVRSSPLSTRRRSDDDSNDPTPKPTLSVSSIRKKVPLHQTKPKRQAVHHREQLQQQQQQQDLPAKTRDIALPRLHNRLDIVPLLTTSAQTPFEVGLSPHEGGSHMLPVFRLPAVGNVQAIASAIASKEVAQVAEDQDKKLASEKLGLSMDEIEMLEAQLNGVSPARRQVVATGPSNPLSIRALPGLSHKKNDRSKKVAKTKKTQPKRKRAAFVDRGEALRLELESALYNVQHLTRLVKDDIFAAQRICPASELRTSGIAFERWRDAVAFEKQQEKLQAYLMYKGSKKLDLFLLNWTNRKLRQAWTTWAALIAYQKALERAARELEAIEVIQRAFRGYRGRRIAYLIKMKQRLAKETDAALVIQRHFRGSISRRFFRLKRLHLRRERAARAIQALGRGFLVRHHVRRLRRERRQHAAASRIQALHRGRRARREVSRRQREQRVTNAAVLIQRRYRGRLGRAKFLRRRIEMYRASAATKIQKIARGWLARRLLRRLQEERRQELARQNAAALEIQRVYRGHRSRLGTQLKLLALREKNRMRYQAAVKIQRVARARQARHTVDRLRREKLAQLVALARRWGEYWSDDTAQWFYHNHETGEALWAPPSTGYTKSDGRLVLQSGKIIDDPGDMELGDTSLAFHDRKKPLAPGQQDDTLRNDADSKVDDEEEDEEDEDRLCVECEEADALRRCDQCQDVYCDECFEKLHRASAKREKHTWKAMGSMRCIECEKMKATRWCFVCEDPYCLGCFNIIHSKGNKAQHEWTDMATFRKQQKMKQRNARSEDYSHAALQDENAQTYDEFMRSHEYEYVTALATEEAYTTPASGASSYYTYGTASPAATGAGAGAGAAEAEWTTLYDENSGQYYYYNNVTGESRWA</sequence>
<evidence type="ECO:0000259" key="3">
    <source>
        <dbReference type="PROSITE" id="PS50020"/>
    </source>
</evidence>
<feature type="compositionally biased region" description="Basic residues" evidence="2">
    <location>
        <begin position="139"/>
        <end position="155"/>
    </location>
</feature>
<protein>
    <recommendedName>
        <fullName evidence="3">WW domain-containing protein</fullName>
    </recommendedName>
</protein>
<dbReference type="Pfam" id="PF00612">
    <property type="entry name" value="IQ"/>
    <property type="match status" value="5"/>
</dbReference>
<organism evidence="4 5">
    <name type="scientific">Pythium insidiosum</name>
    <name type="common">Pythiosis disease agent</name>
    <dbReference type="NCBI Taxonomy" id="114742"/>
    <lineage>
        <taxon>Eukaryota</taxon>
        <taxon>Sar</taxon>
        <taxon>Stramenopiles</taxon>
        <taxon>Oomycota</taxon>
        <taxon>Peronosporomycetes</taxon>
        <taxon>Pythiales</taxon>
        <taxon>Pythiaceae</taxon>
        <taxon>Pythium</taxon>
    </lineage>
</organism>
<feature type="region of interest" description="Disordered" evidence="2">
    <location>
        <begin position="1"/>
        <end position="44"/>
    </location>
</feature>
<reference evidence="4" key="1">
    <citation type="submission" date="2021-12" db="EMBL/GenBank/DDBJ databases">
        <title>Prjna785345.</title>
        <authorList>
            <person name="Rujirawat T."/>
            <person name="Krajaejun T."/>
        </authorList>
    </citation>
    <scope>NUCLEOTIDE SEQUENCE</scope>
    <source>
        <strain evidence="4">Pi057C3</strain>
    </source>
</reference>
<dbReference type="InterPro" id="IPR000048">
    <property type="entry name" value="IQ_motif_EF-hand-BS"/>
</dbReference>
<feature type="compositionally biased region" description="Basic and acidic residues" evidence="2">
    <location>
        <begin position="759"/>
        <end position="768"/>
    </location>
</feature>
<feature type="compositionally biased region" description="Basic and acidic residues" evidence="2">
    <location>
        <begin position="11"/>
        <end position="29"/>
    </location>
</feature>
<name>A0AAD5LSJ5_PYTIN</name>
<dbReference type="EMBL" id="JAKCXM010000006">
    <property type="protein sequence ID" value="KAJ0409057.1"/>
    <property type="molecule type" value="Genomic_DNA"/>
</dbReference>
<keyword evidence="1" id="KW-0175">Coiled coil</keyword>
<evidence type="ECO:0000313" key="4">
    <source>
        <dbReference type="EMBL" id="KAJ0409057.1"/>
    </source>
</evidence>
<dbReference type="PROSITE" id="PS50020">
    <property type="entry name" value="WW_DOMAIN_2"/>
    <property type="match status" value="2"/>
</dbReference>